<gene>
    <name evidence="4" type="ORF">A7U60_g7939</name>
</gene>
<keyword evidence="2" id="KW-0677">Repeat</keyword>
<dbReference type="Pfam" id="PF00400">
    <property type="entry name" value="WD40"/>
    <property type="match status" value="3"/>
</dbReference>
<dbReference type="InterPro" id="IPR045151">
    <property type="entry name" value="DCAF8"/>
</dbReference>
<dbReference type="PROSITE" id="PS50294">
    <property type="entry name" value="WD_REPEATS_REGION"/>
    <property type="match status" value="1"/>
</dbReference>
<dbReference type="InterPro" id="IPR001680">
    <property type="entry name" value="WD40_rpt"/>
</dbReference>
<keyword evidence="1 3" id="KW-0853">WD repeat</keyword>
<dbReference type="GO" id="GO:0045717">
    <property type="term" value="P:negative regulation of fatty acid biosynthetic process"/>
    <property type="evidence" value="ECO:0007669"/>
    <property type="project" value="TreeGrafter"/>
</dbReference>
<name>A0A9Q5HS51_SANBA</name>
<feature type="repeat" description="WD" evidence="3">
    <location>
        <begin position="88"/>
        <end position="129"/>
    </location>
</feature>
<feature type="repeat" description="WD" evidence="3">
    <location>
        <begin position="42"/>
        <end position="84"/>
    </location>
</feature>
<evidence type="ECO:0000313" key="4">
    <source>
        <dbReference type="EMBL" id="OCB84985.1"/>
    </source>
</evidence>
<dbReference type="PANTHER" id="PTHR15574:SF40">
    <property type="entry name" value="WD AND TETRATRICOPEPTIDE REPEATS PROTEIN 1"/>
    <property type="match status" value="1"/>
</dbReference>
<dbReference type="Gene3D" id="2.130.10.10">
    <property type="entry name" value="YVTN repeat-like/Quinoprotein amine dehydrogenase"/>
    <property type="match status" value="1"/>
</dbReference>
<dbReference type="InterPro" id="IPR036322">
    <property type="entry name" value="WD40_repeat_dom_sf"/>
</dbReference>
<sequence>MKRNRTGGHPASRISQWSATPLNPNAQLHAIFDSGFPYSKKLRAHKSCVNAITFSRGDGRWLASAGDDLRVLLWDFHQENVEGSSTSLTGHRSNIFCLDFSAQNQYLYSGSIDEKILKYDVSTATNSTSGGPVQTFTTHEDNVRGISCHPENDDLFLSVGEDGLIALHDSRIFGGCAGSFMNECEVTDVRYHPRADKLFFTTDQRGNVCLRDIRMAFGDRSTTSGLSVNGDSKGTHHLPTIYSISDPIPLAVCSGTNLPDGSPVPEGERTYKNACTMKHGSFGSPSGDIEDMYYTTGSDDFRAYVWKLPDTVTLQEARRTLSRDEFNNEPPRTIAYARSMADDTRYIPVDLCTPLSRLQGRFLHIHHGMAAQQHCSATTGHDSIVNSSIIHPHLPQIATCGVERHITIHSPTPTAPNMTFTRTSETVRALPTDDPQVTRRYLLALLSGHNNQFDSDGSVDVAERNTIDFFDGIIRDHDDINVFTAGTKVHDTGTDDEEISSDE</sequence>
<evidence type="ECO:0000256" key="1">
    <source>
        <dbReference type="ARBA" id="ARBA00022574"/>
    </source>
</evidence>
<reference evidence="4" key="1">
    <citation type="submission" date="2016-06" db="EMBL/GenBank/DDBJ databases">
        <title>Draft Genome sequence of the fungus Inonotus baumii.</title>
        <authorList>
            <person name="Zhu H."/>
            <person name="Lin W."/>
        </authorList>
    </citation>
    <scope>NUCLEOTIDE SEQUENCE</scope>
    <source>
        <strain evidence="4">821</strain>
    </source>
</reference>
<dbReference type="OrthoDB" id="4869960at2759"/>
<dbReference type="GO" id="GO:0005737">
    <property type="term" value="C:cytoplasm"/>
    <property type="evidence" value="ECO:0007669"/>
    <property type="project" value="TreeGrafter"/>
</dbReference>
<dbReference type="PROSITE" id="PS50082">
    <property type="entry name" value="WD_REPEATS_2"/>
    <property type="match status" value="2"/>
</dbReference>
<dbReference type="AlphaFoldDB" id="A0A9Q5HS51"/>
<evidence type="ECO:0000256" key="2">
    <source>
        <dbReference type="ARBA" id="ARBA00022737"/>
    </source>
</evidence>
<comment type="caution">
    <text evidence="4">The sequence shown here is derived from an EMBL/GenBank/DDBJ whole genome shotgun (WGS) entry which is preliminary data.</text>
</comment>
<dbReference type="InterPro" id="IPR015943">
    <property type="entry name" value="WD40/YVTN_repeat-like_dom_sf"/>
</dbReference>
<organism evidence="4 5">
    <name type="scientific">Sanghuangporus baumii</name>
    <name type="common">Phellinus baumii</name>
    <dbReference type="NCBI Taxonomy" id="108892"/>
    <lineage>
        <taxon>Eukaryota</taxon>
        <taxon>Fungi</taxon>
        <taxon>Dikarya</taxon>
        <taxon>Basidiomycota</taxon>
        <taxon>Agaricomycotina</taxon>
        <taxon>Agaricomycetes</taxon>
        <taxon>Hymenochaetales</taxon>
        <taxon>Hymenochaetaceae</taxon>
        <taxon>Sanghuangporus</taxon>
    </lineage>
</organism>
<dbReference type="Proteomes" id="UP000757232">
    <property type="component" value="Unassembled WGS sequence"/>
</dbReference>
<dbReference type="EMBL" id="LNZH02000212">
    <property type="protein sequence ID" value="OCB84985.1"/>
    <property type="molecule type" value="Genomic_DNA"/>
</dbReference>
<dbReference type="SUPFAM" id="SSF50978">
    <property type="entry name" value="WD40 repeat-like"/>
    <property type="match status" value="1"/>
</dbReference>
<protein>
    <submittedName>
        <fullName evidence="4">WD40 repeat-like protein</fullName>
    </submittedName>
</protein>
<evidence type="ECO:0000313" key="5">
    <source>
        <dbReference type="Proteomes" id="UP000757232"/>
    </source>
</evidence>
<evidence type="ECO:0000256" key="3">
    <source>
        <dbReference type="PROSITE-ProRule" id="PRU00221"/>
    </source>
</evidence>
<dbReference type="SMART" id="SM00320">
    <property type="entry name" value="WD40"/>
    <property type="match status" value="5"/>
</dbReference>
<dbReference type="PANTHER" id="PTHR15574">
    <property type="entry name" value="WD REPEAT DOMAIN-CONTAINING FAMILY"/>
    <property type="match status" value="1"/>
</dbReference>
<keyword evidence="5" id="KW-1185">Reference proteome</keyword>
<accession>A0A9Q5HS51</accession>
<proteinExistence type="predicted"/>
<dbReference type="GO" id="GO:0080008">
    <property type="term" value="C:Cul4-RING E3 ubiquitin ligase complex"/>
    <property type="evidence" value="ECO:0007669"/>
    <property type="project" value="TreeGrafter"/>
</dbReference>